<dbReference type="RefSeq" id="WP_377322086.1">
    <property type="nucleotide sequence ID" value="NZ_JBHSNF010000004.1"/>
</dbReference>
<accession>A0ABW0QTI7</accession>
<dbReference type="EMBL" id="JBHSNF010000004">
    <property type="protein sequence ID" value="MFC5527452.1"/>
    <property type="molecule type" value="Genomic_DNA"/>
</dbReference>
<comment type="caution">
    <text evidence="1">The sequence shown here is derived from an EMBL/GenBank/DDBJ whole genome shotgun (WGS) entry which is preliminary data.</text>
</comment>
<proteinExistence type="predicted"/>
<dbReference type="Proteomes" id="UP001596114">
    <property type="component" value="Unassembled WGS sequence"/>
</dbReference>
<evidence type="ECO:0000313" key="1">
    <source>
        <dbReference type="EMBL" id="MFC5527452.1"/>
    </source>
</evidence>
<organism evidence="1 2">
    <name type="scientific">Rhodanobacter ginsengisoli</name>
    <dbReference type="NCBI Taxonomy" id="418646"/>
    <lineage>
        <taxon>Bacteria</taxon>
        <taxon>Pseudomonadati</taxon>
        <taxon>Pseudomonadota</taxon>
        <taxon>Gammaproteobacteria</taxon>
        <taxon>Lysobacterales</taxon>
        <taxon>Rhodanobacteraceae</taxon>
        <taxon>Rhodanobacter</taxon>
    </lineage>
</organism>
<evidence type="ECO:0000313" key="2">
    <source>
        <dbReference type="Proteomes" id="UP001596114"/>
    </source>
</evidence>
<reference evidence="2" key="1">
    <citation type="journal article" date="2019" name="Int. J. Syst. Evol. Microbiol.">
        <title>The Global Catalogue of Microorganisms (GCM) 10K type strain sequencing project: providing services to taxonomists for standard genome sequencing and annotation.</title>
        <authorList>
            <consortium name="The Broad Institute Genomics Platform"/>
            <consortium name="The Broad Institute Genome Sequencing Center for Infectious Disease"/>
            <person name="Wu L."/>
            <person name="Ma J."/>
        </authorList>
    </citation>
    <scope>NUCLEOTIDE SEQUENCE [LARGE SCALE GENOMIC DNA]</scope>
    <source>
        <strain evidence="2">CGMCC 1.16619</strain>
    </source>
</reference>
<protein>
    <submittedName>
        <fullName evidence="1">Uncharacterized protein</fullName>
    </submittedName>
</protein>
<name>A0ABW0QTI7_9GAMM</name>
<sequence>MSQNLISLALTADQLTAIEGALVTLEQNMSGLIALQPAQRRTLIKMGDKSEVFCRQTLKLLQQNPQVVPPSLSVDEAQADLAAYDQIGTFLLRLARLSERAQDTSTALGSDLMSFALEGYGLLRVSGKNQGLEDLRRELGARFARGAAHTTPEAPPVTA</sequence>
<keyword evidence="2" id="KW-1185">Reference proteome</keyword>
<gene>
    <name evidence="1" type="ORF">ACFPPA_17045</name>
</gene>